<feature type="signal peptide" evidence="2">
    <location>
        <begin position="1"/>
        <end position="23"/>
    </location>
</feature>
<reference evidence="3 4" key="1">
    <citation type="submission" date="2021-12" db="EMBL/GenBank/DDBJ databases">
        <title>Discovery of the Pendulisporaceae a myxobacterial family with distinct sporulation behavior and unique specialized metabolism.</title>
        <authorList>
            <person name="Garcia R."/>
            <person name="Popoff A."/>
            <person name="Bader C.D."/>
            <person name="Loehr J."/>
            <person name="Walesch S."/>
            <person name="Walt C."/>
            <person name="Boldt J."/>
            <person name="Bunk B."/>
            <person name="Haeckl F.J.F.P.J."/>
            <person name="Gunesch A.P."/>
            <person name="Birkelbach J."/>
            <person name="Nuebel U."/>
            <person name="Pietschmann T."/>
            <person name="Bach T."/>
            <person name="Mueller R."/>
        </authorList>
    </citation>
    <scope>NUCLEOTIDE SEQUENCE [LARGE SCALE GENOMIC DNA]</scope>
    <source>
        <strain evidence="3 4">MSr11954</strain>
    </source>
</reference>
<protein>
    <submittedName>
        <fullName evidence="3">Uncharacterized protein</fullName>
    </submittedName>
</protein>
<keyword evidence="4" id="KW-1185">Reference proteome</keyword>
<name>A0ABZ2LRZ9_9BACT</name>
<proteinExistence type="predicted"/>
<evidence type="ECO:0000313" key="4">
    <source>
        <dbReference type="Proteomes" id="UP001370348"/>
    </source>
</evidence>
<evidence type="ECO:0000256" key="2">
    <source>
        <dbReference type="SAM" id="SignalP"/>
    </source>
</evidence>
<feature type="chain" id="PRO_5046291538" evidence="2">
    <location>
        <begin position="24"/>
        <end position="296"/>
    </location>
</feature>
<dbReference type="RefSeq" id="WP_394823159.1">
    <property type="nucleotide sequence ID" value="NZ_CP089984.1"/>
</dbReference>
<evidence type="ECO:0000313" key="3">
    <source>
        <dbReference type="EMBL" id="WXB13547.1"/>
    </source>
</evidence>
<accession>A0ABZ2LRZ9</accession>
<gene>
    <name evidence="3" type="ORF">LZC94_37600</name>
</gene>
<keyword evidence="2" id="KW-0732">Signal</keyword>
<evidence type="ECO:0000256" key="1">
    <source>
        <dbReference type="SAM" id="MobiDB-lite"/>
    </source>
</evidence>
<organism evidence="3 4">
    <name type="scientific">Pendulispora albinea</name>
    <dbReference type="NCBI Taxonomy" id="2741071"/>
    <lineage>
        <taxon>Bacteria</taxon>
        <taxon>Pseudomonadati</taxon>
        <taxon>Myxococcota</taxon>
        <taxon>Myxococcia</taxon>
        <taxon>Myxococcales</taxon>
        <taxon>Sorangiineae</taxon>
        <taxon>Pendulisporaceae</taxon>
        <taxon>Pendulispora</taxon>
    </lineage>
</organism>
<dbReference type="Proteomes" id="UP001370348">
    <property type="component" value="Chromosome"/>
</dbReference>
<dbReference type="EMBL" id="CP089984">
    <property type="protein sequence ID" value="WXB13547.1"/>
    <property type="molecule type" value="Genomic_DNA"/>
</dbReference>
<feature type="region of interest" description="Disordered" evidence="1">
    <location>
        <begin position="81"/>
        <end position="112"/>
    </location>
</feature>
<sequence length="296" mass="31012">MNLRAQCTFCALSALLFAGTASGDGAPGARGAPHAQGAPGSLARVTISEVPAAQAGAAMMAIPPPSLRLTAREHAPRIKAERAPGTPRHVPSPSSAGCLLQGSTEPAEGQADAAPQASLASVRLEELVEPPLTGAGSQGSASLDVEDFFVDGRTGGARSAARWSIPLQPIATIGLARTRIYAYRDDASVHLLSRRSEAVNWFDVRDKSVDLSCAHMHIRLDLRDVNGPRSSAIAAGWFFAKDAPKPSPMHVHLSASLSRSSRDREPLLSVGVAIYEAQGGGSPLREVKSVRRLLPE</sequence>